<reference evidence="1 2" key="1">
    <citation type="submission" date="2018-01" db="EMBL/GenBank/DDBJ databases">
        <title>Harnessing the power of phylogenomics to disentangle the directionality and signatures of interkingdom host jumping in the parasitic fungal genus Tolypocladium.</title>
        <authorList>
            <person name="Quandt C.A."/>
            <person name="Patterson W."/>
            <person name="Spatafora J.W."/>
        </authorList>
    </citation>
    <scope>NUCLEOTIDE SEQUENCE [LARGE SCALE GENOMIC DNA]</scope>
    <source>
        <strain evidence="1 2">NRBC 100945</strain>
    </source>
</reference>
<gene>
    <name evidence="1" type="ORF">TPAR_00757</name>
</gene>
<sequence length="162" mass="18157">MRPSLARALKWIWKGSQYPWLVQGLDEVLPKIGGSLNKKAVSAVVHGDAHETTNRHGQVVDPLHVSGAILTEKGSQLSSFHAYPNGKIEFSKKKYGTAYFTPKDDSRAGQSSQSQLATGLTWNFDETSQTAVYWDGEKWEPGQWSEEHNTWVALYDGVWYAM</sequence>
<protein>
    <submittedName>
        <fullName evidence="1">Uncharacterized protein</fullName>
    </submittedName>
</protein>
<dbReference type="AlphaFoldDB" id="A0A2S4L9B6"/>
<dbReference type="Proteomes" id="UP000237481">
    <property type="component" value="Unassembled WGS sequence"/>
</dbReference>
<accession>A0A2S4L9B6</accession>
<evidence type="ECO:0000313" key="1">
    <source>
        <dbReference type="EMBL" id="POR39044.1"/>
    </source>
</evidence>
<comment type="caution">
    <text evidence="1">The sequence shown here is derived from an EMBL/GenBank/DDBJ whole genome shotgun (WGS) entry which is preliminary data.</text>
</comment>
<name>A0A2S4L9B6_9HYPO</name>
<evidence type="ECO:0000313" key="2">
    <source>
        <dbReference type="Proteomes" id="UP000237481"/>
    </source>
</evidence>
<proteinExistence type="predicted"/>
<organism evidence="1 2">
    <name type="scientific">Tolypocladium paradoxum</name>
    <dbReference type="NCBI Taxonomy" id="94208"/>
    <lineage>
        <taxon>Eukaryota</taxon>
        <taxon>Fungi</taxon>
        <taxon>Dikarya</taxon>
        <taxon>Ascomycota</taxon>
        <taxon>Pezizomycotina</taxon>
        <taxon>Sordariomycetes</taxon>
        <taxon>Hypocreomycetidae</taxon>
        <taxon>Hypocreales</taxon>
        <taxon>Ophiocordycipitaceae</taxon>
        <taxon>Tolypocladium</taxon>
    </lineage>
</organism>
<dbReference type="OrthoDB" id="5346621at2759"/>
<keyword evidence="2" id="KW-1185">Reference proteome</keyword>
<dbReference type="EMBL" id="PKSG01000077">
    <property type="protein sequence ID" value="POR39044.1"/>
    <property type="molecule type" value="Genomic_DNA"/>
</dbReference>